<feature type="transmembrane region" description="Helical" evidence="1">
    <location>
        <begin position="117"/>
        <end position="136"/>
    </location>
</feature>
<evidence type="ECO:0000313" key="3">
    <source>
        <dbReference type="EMBL" id="ATL67229.1"/>
    </source>
</evidence>
<feature type="transmembrane region" description="Helical" evidence="1">
    <location>
        <begin position="47"/>
        <end position="67"/>
    </location>
</feature>
<reference evidence="3 4" key="1">
    <citation type="submission" date="2017-10" db="EMBL/GenBank/DDBJ databases">
        <title>Comparative genomics between pathogenic Norcardia.</title>
        <authorList>
            <person name="Zeng L."/>
        </authorList>
    </citation>
    <scope>NUCLEOTIDE SEQUENCE [LARGE SCALE GENOMIC DNA]</scope>
    <source>
        <strain evidence="3 4">NC_YFY_NT001</strain>
    </source>
</reference>
<name>A0A291RIW4_9NOCA</name>
<feature type="transmembrane region" description="Helical" evidence="1">
    <location>
        <begin position="180"/>
        <end position="201"/>
    </location>
</feature>
<dbReference type="GO" id="GO:0004175">
    <property type="term" value="F:endopeptidase activity"/>
    <property type="evidence" value="ECO:0007669"/>
    <property type="project" value="UniProtKB-ARBA"/>
</dbReference>
<dbReference type="Pfam" id="PF02517">
    <property type="entry name" value="Rce1-like"/>
    <property type="match status" value="1"/>
</dbReference>
<proteinExistence type="predicted"/>
<keyword evidence="1" id="KW-0812">Transmembrane</keyword>
<evidence type="ECO:0000256" key="1">
    <source>
        <dbReference type="SAM" id="Phobius"/>
    </source>
</evidence>
<evidence type="ECO:0000313" key="4">
    <source>
        <dbReference type="Proteomes" id="UP000221961"/>
    </source>
</evidence>
<organism evidence="3 4">
    <name type="scientific">Nocardia terpenica</name>
    <dbReference type="NCBI Taxonomy" id="455432"/>
    <lineage>
        <taxon>Bacteria</taxon>
        <taxon>Bacillati</taxon>
        <taxon>Actinomycetota</taxon>
        <taxon>Actinomycetes</taxon>
        <taxon>Mycobacteriales</taxon>
        <taxon>Nocardiaceae</taxon>
        <taxon>Nocardia</taxon>
    </lineage>
</organism>
<dbReference type="InterPro" id="IPR003675">
    <property type="entry name" value="Rce1/LyrA-like_dom"/>
</dbReference>
<protein>
    <recommendedName>
        <fullName evidence="2">CAAX prenyl protease 2/Lysostaphin resistance protein A-like domain-containing protein</fullName>
    </recommendedName>
</protein>
<dbReference type="PANTHER" id="PTHR35797">
    <property type="entry name" value="PROTEASE-RELATED"/>
    <property type="match status" value="1"/>
</dbReference>
<dbReference type="EMBL" id="CP023778">
    <property type="protein sequence ID" value="ATL67229.1"/>
    <property type="molecule type" value="Genomic_DNA"/>
</dbReference>
<dbReference type="KEGG" id="ntp:CRH09_14520"/>
<dbReference type="InterPro" id="IPR042150">
    <property type="entry name" value="MmRce1-like"/>
</dbReference>
<feature type="transmembrane region" description="Helical" evidence="1">
    <location>
        <begin position="208"/>
        <end position="227"/>
    </location>
</feature>
<feature type="transmembrane region" description="Helical" evidence="1">
    <location>
        <begin position="233"/>
        <end position="253"/>
    </location>
</feature>
<feature type="domain" description="CAAX prenyl protease 2/Lysostaphin resistance protein A-like" evidence="2">
    <location>
        <begin position="123"/>
        <end position="220"/>
    </location>
</feature>
<feature type="transmembrane region" description="Helical" evidence="1">
    <location>
        <begin position="21"/>
        <end position="41"/>
    </location>
</feature>
<evidence type="ECO:0000259" key="2">
    <source>
        <dbReference type="Pfam" id="PF02517"/>
    </source>
</evidence>
<feature type="transmembrane region" description="Helical" evidence="1">
    <location>
        <begin position="157"/>
        <end position="174"/>
    </location>
</feature>
<dbReference type="GO" id="GO:0080120">
    <property type="term" value="P:CAAX-box protein maturation"/>
    <property type="evidence" value="ECO:0007669"/>
    <property type="project" value="UniProtKB-ARBA"/>
</dbReference>
<gene>
    <name evidence="3" type="ORF">CRH09_14520</name>
</gene>
<dbReference type="Proteomes" id="UP000221961">
    <property type="component" value="Chromosome"/>
</dbReference>
<feature type="transmembrane region" description="Helical" evidence="1">
    <location>
        <begin position="88"/>
        <end position="111"/>
    </location>
</feature>
<dbReference type="PANTHER" id="PTHR35797:SF1">
    <property type="entry name" value="PROTEASE"/>
    <property type="match status" value="1"/>
</dbReference>
<keyword evidence="1" id="KW-1133">Transmembrane helix</keyword>
<sequence length="258" mass="26892">MSNSPTRAVESPAEANAWAALGVYVLSTLVASAVLLAVQPHSGIDPAALSLVQFGPALGALATWLIFRNTVNRLRPEPVSARRVGIDVLTVVAVCVLFWLLITMAAVVAGIATVGPAAVGGVPFLVFLVLQLIGAGGEELGWRGFMQPILESRVTRLAAISITGAVWALWHIQAFVAGPVTASCFFASAMGIAVILGYLGNGGFRQRALTAAIGHWLINIDCYLLAGDNTLDRPQIVFTAVSAVLIAGGVLAIRTQRA</sequence>
<accession>A0A291RIW4</accession>
<dbReference type="GeneID" id="88358613"/>
<dbReference type="AlphaFoldDB" id="A0A291RIW4"/>
<dbReference type="RefSeq" id="WP_098694375.1">
    <property type="nucleotide sequence ID" value="NZ_CP023778.1"/>
</dbReference>
<keyword evidence="1" id="KW-0472">Membrane</keyword>